<dbReference type="PATRIC" id="fig|645517.4.peg.2037"/>
<dbReference type="CDD" id="cd02440">
    <property type="entry name" value="AdoMet_MTases"/>
    <property type="match status" value="1"/>
</dbReference>
<dbReference type="GO" id="GO:0008757">
    <property type="term" value="F:S-adenosylmethionine-dependent methyltransferase activity"/>
    <property type="evidence" value="ECO:0007669"/>
    <property type="project" value="InterPro"/>
</dbReference>
<dbReference type="Gene3D" id="3.40.50.150">
    <property type="entry name" value="Vaccinia Virus protein VP39"/>
    <property type="match status" value="1"/>
</dbReference>
<keyword evidence="3" id="KW-1185">Reference proteome</keyword>
<dbReference type="GO" id="GO:0003700">
    <property type="term" value="F:DNA-binding transcription factor activity"/>
    <property type="evidence" value="ECO:0007669"/>
    <property type="project" value="InterPro"/>
</dbReference>
<dbReference type="InterPro" id="IPR001845">
    <property type="entry name" value="HTH_ArsR_DNA-bd_dom"/>
</dbReference>
<dbReference type="AlphaFoldDB" id="A0A1C7DAK0"/>
<dbReference type="SUPFAM" id="SSF46785">
    <property type="entry name" value="Winged helix' DNA-binding domain"/>
    <property type="match status" value="1"/>
</dbReference>
<dbReference type="InterPro" id="IPR036390">
    <property type="entry name" value="WH_DNA-bd_sf"/>
</dbReference>
<dbReference type="KEGG" id="anh:A6F65_02054"/>
<evidence type="ECO:0000259" key="1">
    <source>
        <dbReference type="PROSITE" id="PS50987"/>
    </source>
</evidence>
<dbReference type="PROSITE" id="PS50987">
    <property type="entry name" value="HTH_ARSR_2"/>
    <property type="match status" value="1"/>
</dbReference>
<feature type="domain" description="HTH arsR-type" evidence="1">
    <location>
        <begin position="1"/>
        <end position="99"/>
    </location>
</feature>
<reference evidence="2 3" key="1">
    <citation type="submission" date="2016-07" db="EMBL/GenBank/DDBJ databases">
        <title>Complete genome sequence of Altererythrobacter namhicola JCM 16345T, containing esterase-encoding genes.</title>
        <authorList>
            <person name="Cheng H."/>
            <person name="Wu Y.-H."/>
            <person name="Jian S.-L."/>
            <person name="Huo Y.-Y."/>
            <person name="Wang C.-S."/>
            <person name="Xu X.-W."/>
        </authorList>
    </citation>
    <scope>NUCLEOTIDE SEQUENCE [LARGE SCALE GENOMIC DNA]</scope>
    <source>
        <strain evidence="2 3">JCM 16345</strain>
    </source>
</reference>
<dbReference type="InterPro" id="IPR011991">
    <property type="entry name" value="ArsR-like_HTH"/>
</dbReference>
<protein>
    <submittedName>
        <fullName evidence="2">Putative methyltransferase YcgJ</fullName>
        <ecNumber evidence="2">2.1.1.-</ecNumber>
    </submittedName>
</protein>
<dbReference type="Pfam" id="PF08241">
    <property type="entry name" value="Methyltransf_11"/>
    <property type="match status" value="1"/>
</dbReference>
<keyword evidence="2" id="KW-0489">Methyltransferase</keyword>
<sequence length="332" mass="36239">MEMLLEPALRALADASRLRIMRLVARMELSVGELAQVLGQSQPRVSQHVAKLVDAGLLSRQREGNSVFLRPSARDGGQRAPSPVAETLARLLALAEREDTDFAAQIEADRARLTAIRDAREREAEQYFARHADDWDDLRESFGPERPVEVALLGALGPAALGHLLDIGTGTGRIAELLSPRATKVTALDKSLDMLRVARARLQALGPGQVDLVQGDFTDLPFPAASFDTVLFHQVLHFAADPAGPLREAARVVRPHGRIAVIDLAAHQREELRTRHAHARLGFDDAAMAALLAETGFEPADPVHVPGRELDVTIWTARRRALPEDSQQKAAL</sequence>
<dbReference type="Pfam" id="PF01022">
    <property type="entry name" value="HTH_5"/>
    <property type="match status" value="1"/>
</dbReference>
<dbReference type="PRINTS" id="PR00778">
    <property type="entry name" value="HTHARSR"/>
</dbReference>
<dbReference type="EMBL" id="CP016545">
    <property type="protein sequence ID" value="ANU08341.1"/>
    <property type="molecule type" value="Genomic_DNA"/>
</dbReference>
<organism evidence="2 3">
    <name type="scientific">Paraurantiacibacter namhicola</name>
    <dbReference type="NCBI Taxonomy" id="645517"/>
    <lineage>
        <taxon>Bacteria</taxon>
        <taxon>Pseudomonadati</taxon>
        <taxon>Pseudomonadota</taxon>
        <taxon>Alphaproteobacteria</taxon>
        <taxon>Sphingomonadales</taxon>
        <taxon>Erythrobacteraceae</taxon>
        <taxon>Paraurantiacibacter</taxon>
    </lineage>
</organism>
<dbReference type="PANTHER" id="PTHR42912">
    <property type="entry name" value="METHYLTRANSFERASE"/>
    <property type="match status" value="1"/>
</dbReference>
<dbReference type="InterPro" id="IPR050508">
    <property type="entry name" value="Methyltransf_Superfamily"/>
</dbReference>
<dbReference type="Gene3D" id="1.10.10.10">
    <property type="entry name" value="Winged helix-like DNA-binding domain superfamily/Winged helix DNA-binding domain"/>
    <property type="match status" value="1"/>
</dbReference>
<accession>A0A1C7DAK0</accession>
<dbReference type="SMART" id="SM00418">
    <property type="entry name" value="HTH_ARSR"/>
    <property type="match status" value="1"/>
</dbReference>
<dbReference type="CDD" id="cd00090">
    <property type="entry name" value="HTH_ARSR"/>
    <property type="match status" value="1"/>
</dbReference>
<dbReference type="NCBIfam" id="NF033788">
    <property type="entry name" value="HTH_metalloreg"/>
    <property type="match status" value="1"/>
</dbReference>
<dbReference type="InterPro" id="IPR036388">
    <property type="entry name" value="WH-like_DNA-bd_sf"/>
</dbReference>
<dbReference type="GO" id="GO:0032259">
    <property type="term" value="P:methylation"/>
    <property type="evidence" value="ECO:0007669"/>
    <property type="project" value="UniProtKB-KW"/>
</dbReference>
<evidence type="ECO:0000313" key="3">
    <source>
        <dbReference type="Proteomes" id="UP000092698"/>
    </source>
</evidence>
<gene>
    <name evidence="2" type="primary">ycgJ</name>
    <name evidence="2" type="ORF">A6F65_02054</name>
</gene>
<dbReference type="InterPro" id="IPR029063">
    <property type="entry name" value="SAM-dependent_MTases_sf"/>
</dbReference>
<dbReference type="InterPro" id="IPR013216">
    <property type="entry name" value="Methyltransf_11"/>
</dbReference>
<dbReference type="Proteomes" id="UP000092698">
    <property type="component" value="Chromosome"/>
</dbReference>
<name>A0A1C7DAK0_9SPHN</name>
<evidence type="ECO:0000313" key="2">
    <source>
        <dbReference type="EMBL" id="ANU08341.1"/>
    </source>
</evidence>
<dbReference type="EC" id="2.1.1.-" evidence="2"/>
<keyword evidence="2" id="KW-0808">Transferase</keyword>
<dbReference type="STRING" id="645517.A6F65_02054"/>
<dbReference type="SUPFAM" id="SSF53335">
    <property type="entry name" value="S-adenosyl-L-methionine-dependent methyltransferases"/>
    <property type="match status" value="1"/>
</dbReference>
<proteinExistence type="predicted"/>